<dbReference type="Pfam" id="PF02735">
    <property type="entry name" value="Ku"/>
    <property type="match status" value="1"/>
</dbReference>
<dbReference type="STRING" id="366602.Caul_1773"/>
<keyword evidence="1 2" id="KW-0238">DNA-binding</keyword>
<gene>
    <name evidence="2" type="primary">ku</name>
    <name evidence="5" type="ordered locus">Caul_1773</name>
</gene>
<dbReference type="HOGENOM" id="CLU_048975_0_0_5"/>
<feature type="domain" description="Ku" evidence="4">
    <location>
        <begin position="54"/>
        <end position="187"/>
    </location>
</feature>
<dbReference type="GO" id="GO:0003690">
    <property type="term" value="F:double-stranded DNA binding"/>
    <property type="evidence" value="ECO:0007669"/>
    <property type="project" value="UniProtKB-UniRule"/>
</dbReference>
<protein>
    <recommendedName>
        <fullName evidence="2">Non-homologous end joining protein Ku</fullName>
    </recommendedName>
</protein>
<dbReference type="PANTHER" id="PTHR41251:SF1">
    <property type="entry name" value="NON-HOMOLOGOUS END JOINING PROTEIN KU"/>
    <property type="match status" value="1"/>
</dbReference>
<evidence type="ECO:0000313" key="5">
    <source>
        <dbReference type="EMBL" id="ABZ70902.1"/>
    </source>
</evidence>
<name>B0T3L6_CAUSK</name>
<dbReference type="NCBIfam" id="TIGR02772">
    <property type="entry name" value="Ku_bact"/>
    <property type="match status" value="1"/>
</dbReference>
<dbReference type="PANTHER" id="PTHR41251">
    <property type="entry name" value="NON-HOMOLOGOUS END JOINING PROTEIN KU"/>
    <property type="match status" value="1"/>
</dbReference>
<dbReference type="EMBL" id="CP000927">
    <property type="protein sequence ID" value="ABZ70902.1"/>
    <property type="molecule type" value="Genomic_DNA"/>
</dbReference>
<dbReference type="InterPro" id="IPR009187">
    <property type="entry name" value="Prok_Ku"/>
</dbReference>
<evidence type="ECO:0000256" key="2">
    <source>
        <dbReference type="HAMAP-Rule" id="MF_01875"/>
    </source>
</evidence>
<dbReference type="KEGG" id="cak:Caul_1773"/>
<dbReference type="SMART" id="SM00559">
    <property type="entry name" value="Ku78"/>
    <property type="match status" value="1"/>
</dbReference>
<dbReference type="SUPFAM" id="SSF100939">
    <property type="entry name" value="SPOC domain-like"/>
    <property type="match status" value="1"/>
</dbReference>
<evidence type="ECO:0000256" key="1">
    <source>
        <dbReference type="ARBA" id="ARBA00023125"/>
    </source>
</evidence>
<keyword evidence="2" id="KW-0234">DNA repair</keyword>
<keyword evidence="2" id="KW-0227">DNA damage</keyword>
<comment type="subunit">
    <text evidence="2">Homodimer. Interacts with LigD.</text>
</comment>
<dbReference type="OrthoDB" id="9780854at2"/>
<dbReference type="InterPro" id="IPR016194">
    <property type="entry name" value="SPOC-like_C_dom_sf"/>
</dbReference>
<comment type="similarity">
    <text evidence="2">Belongs to the prokaryotic Ku family.</text>
</comment>
<dbReference type="Gene3D" id="2.40.290.10">
    <property type="match status" value="1"/>
</dbReference>
<dbReference type="GO" id="GO:0006303">
    <property type="term" value="P:double-strand break repair via nonhomologous end joining"/>
    <property type="evidence" value="ECO:0007669"/>
    <property type="project" value="UniProtKB-UniRule"/>
</dbReference>
<dbReference type="eggNOG" id="COG1273">
    <property type="taxonomic scope" value="Bacteria"/>
</dbReference>
<dbReference type="AlphaFoldDB" id="B0T3L6"/>
<keyword evidence="2" id="KW-0233">DNA recombination</keyword>
<feature type="region of interest" description="Disordered" evidence="3">
    <location>
        <begin position="255"/>
        <end position="283"/>
    </location>
</feature>
<accession>B0T3L6</accession>
<reference evidence="5" key="1">
    <citation type="submission" date="2008-01" db="EMBL/GenBank/DDBJ databases">
        <title>Complete sequence of chromosome of Caulobacter sp. K31.</title>
        <authorList>
            <consortium name="US DOE Joint Genome Institute"/>
            <person name="Copeland A."/>
            <person name="Lucas S."/>
            <person name="Lapidus A."/>
            <person name="Barry K."/>
            <person name="Glavina del Rio T."/>
            <person name="Dalin E."/>
            <person name="Tice H."/>
            <person name="Pitluck S."/>
            <person name="Bruce D."/>
            <person name="Goodwin L."/>
            <person name="Thompson L.S."/>
            <person name="Brettin T."/>
            <person name="Detter J.C."/>
            <person name="Han C."/>
            <person name="Schmutz J."/>
            <person name="Larimer F."/>
            <person name="Land M."/>
            <person name="Hauser L."/>
            <person name="Kyrpides N."/>
            <person name="Kim E."/>
            <person name="Stephens C."/>
            <person name="Richardson P."/>
        </authorList>
    </citation>
    <scope>NUCLEOTIDE SEQUENCE [LARGE SCALE GENOMIC DNA]</scope>
    <source>
        <strain evidence="5">K31</strain>
    </source>
</reference>
<evidence type="ECO:0000259" key="4">
    <source>
        <dbReference type="SMART" id="SM00559"/>
    </source>
</evidence>
<dbReference type="InterPro" id="IPR006164">
    <property type="entry name" value="DNA_bd_Ku70/Ku80"/>
</dbReference>
<sequence length="283" mass="31711">MVSRPTWQGHLRLSLVTCPVAMYTAVSPGGEVRFNLLHPKTHNRIKMIATDPDLGPVDRADLVKGYEYEKDHYVILTPEEIESVRLESTRTIDIERFVDADAIDRLYWDNPYFLVPDGKLAVDAYTVIRDAMAGAGKIALGRVVMHTRERLLAIEPRDNGLVAYTLRSHDEVRDSSELFDEIPDRKADPQMVAIAEKIIEQQEGPFDPSQFKDRYEDALRALIKQKEKGGKFKVTVEEPETTNVVDLMEALRKSLGQKPGAASKPAAKKAPAAKKTASRKKAS</sequence>
<proteinExistence type="inferred from homology"/>
<dbReference type="CDD" id="cd00789">
    <property type="entry name" value="KU_like"/>
    <property type="match status" value="1"/>
</dbReference>
<feature type="compositionally biased region" description="Low complexity" evidence="3">
    <location>
        <begin position="258"/>
        <end position="275"/>
    </location>
</feature>
<dbReference type="PIRSF" id="PIRSF006493">
    <property type="entry name" value="Prok_Ku"/>
    <property type="match status" value="1"/>
</dbReference>
<dbReference type="GO" id="GO:0006310">
    <property type="term" value="P:DNA recombination"/>
    <property type="evidence" value="ECO:0007669"/>
    <property type="project" value="UniProtKB-KW"/>
</dbReference>
<comment type="function">
    <text evidence="2">With LigD forms a non-homologous end joining (NHEJ) DNA repair enzyme, which repairs dsDNA breaks with reduced fidelity. Binds linear dsDNA with 5'- and 3'- overhangs but not closed circular dsDNA nor ssDNA. Recruits and stimulates the ligase activity of LigD.</text>
</comment>
<dbReference type="HAMAP" id="MF_01875">
    <property type="entry name" value="Prokaryotic_Ku"/>
    <property type="match status" value="1"/>
</dbReference>
<organism evidence="5">
    <name type="scientific">Caulobacter sp. (strain K31)</name>
    <dbReference type="NCBI Taxonomy" id="366602"/>
    <lineage>
        <taxon>Bacteria</taxon>
        <taxon>Pseudomonadati</taxon>
        <taxon>Pseudomonadota</taxon>
        <taxon>Alphaproteobacteria</taxon>
        <taxon>Caulobacterales</taxon>
        <taxon>Caulobacteraceae</taxon>
        <taxon>Caulobacter</taxon>
    </lineage>
</organism>
<evidence type="ECO:0000256" key="3">
    <source>
        <dbReference type="SAM" id="MobiDB-lite"/>
    </source>
</evidence>